<evidence type="ECO:0000256" key="3">
    <source>
        <dbReference type="ARBA" id="ARBA00022741"/>
    </source>
</evidence>
<dbReference type="InterPro" id="IPR051538">
    <property type="entry name" value="Acyl-CoA_Synth/Transferase"/>
</dbReference>
<reference evidence="6" key="1">
    <citation type="submission" date="2020-12" db="EMBL/GenBank/DDBJ databases">
        <title>Bacterial taxonomy.</title>
        <authorList>
            <person name="Pan X."/>
        </authorList>
    </citation>
    <scope>NUCLEOTIDE SEQUENCE</scope>
    <source>
        <strain evidence="6">B2012</strain>
    </source>
</reference>
<dbReference type="Gene3D" id="3.30.470.20">
    <property type="entry name" value="ATP-grasp fold, B domain"/>
    <property type="match status" value="1"/>
</dbReference>
<keyword evidence="1" id="KW-0816">Tricarboxylic acid cycle</keyword>
<dbReference type="SMART" id="SM00881">
    <property type="entry name" value="CoA_binding"/>
    <property type="match status" value="1"/>
</dbReference>
<sequence>MTTDPELLSALTAPGTVALVGASDNPKKLTSRPQRFLTANGFAGRIVPVNPGRDTVLGLPAAASVDAIEGPVDHAYVMTAADAAIAAVEACAAKGVKVVSVLADGFAEAGPEGWARQERITAVAREAGMLLIGPNSMGVVNTLNGFVCTTNAAFRADRILKGRFAALSQSGSIIGTLLSRGAARGLGFSTLVSLGNEAVAGVGTLGRLLVDDPQIDGFLLFLETIRDPEEIAAFGRAAAAAGKPVVAYMIGRSDEGQALSVSHTGALTGSAEAVASFLAGCGILQVDLFDTLLDAPAALAGTRLDPVRPRTVTVVSTTGGGGAMVVDQMAMRGVTIAGASPAARRTLEAQKIPLGHGKLVDVTLAGAQYDTMKAVVGTLAADPATGVLVVAIGSSAQFDPELAVKPIVDAVAEAPEGAAPVLGFPLPHAPDSLRLLEEGGVPAFRGVESCAETVALLMRPPAPPPVPHAPLPAAAADLLTRSGVLDEVAAGEVFAALGVDRPAQTMVSEASEATGLAFPVVAKLVSPDLPHKTEAGAIRLGIGDADALAEAVEGMIASAEAHAPGFHRRGILVQEMVKGLGEALVGLTRDPLVGPMVTVGAGGVLAEIYRDAAVRPAPVDRATARAMVAEVKGFALLAGYRGAPRGDLEALAAVVEAVSRLAIAPNVAEAEINPVLVLPEGQGALMLDALIRLT</sequence>
<dbReference type="AlphaFoldDB" id="A0A934IK44"/>
<dbReference type="RefSeq" id="WP_198882365.1">
    <property type="nucleotide sequence ID" value="NZ_JAEKJA010000009.1"/>
</dbReference>
<dbReference type="InterPro" id="IPR003781">
    <property type="entry name" value="CoA-bd"/>
</dbReference>
<dbReference type="Gene3D" id="3.30.1490.20">
    <property type="entry name" value="ATP-grasp fold, A domain"/>
    <property type="match status" value="1"/>
</dbReference>
<feature type="domain" description="CoA-binding" evidence="5">
    <location>
        <begin position="11"/>
        <end position="106"/>
    </location>
</feature>
<evidence type="ECO:0000256" key="4">
    <source>
        <dbReference type="ARBA" id="ARBA00022840"/>
    </source>
</evidence>
<dbReference type="Proteomes" id="UP000609531">
    <property type="component" value="Unassembled WGS sequence"/>
</dbReference>
<evidence type="ECO:0000256" key="1">
    <source>
        <dbReference type="ARBA" id="ARBA00022532"/>
    </source>
</evidence>
<evidence type="ECO:0000313" key="7">
    <source>
        <dbReference type="Proteomes" id="UP000609531"/>
    </source>
</evidence>
<dbReference type="Pfam" id="PF13607">
    <property type="entry name" value="Succ_CoA_lig"/>
    <property type="match status" value="1"/>
</dbReference>
<accession>A0A934IK44</accession>
<dbReference type="InterPro" id="IPR032875">
    <property type="entry name" value="Succ_CoA_lig_flav_dom"/>
</dbReference>
<dbReference type="EMBL" id="JAEKJA010000009">
    <property type="protein sequence ID" value="MBJ3776461.1"/>
    <property type="molecule type" value="Genomic_DNA"/>
</dbReference>
<dbReference type="GO" id="GO:0016874">
    <property type="term" value="F:ligase activity"/>
    <property type="evidence" value="ECO:0007669"/>
    <property type="project" value="UniProtKB-KW"/>
</dbReference>
<name>A0A934IK44_9HYPH</name>
<dbReference type="InterPro" id="IPR013815">
    <property type="entry name" value="ATP_grasp_subdomain_1"/>
</dbReference>
<dbReference type="PANTHER" id="PTHR43334:SF1">
    <property type="entry name" value="3-HYDROXYPROPIONATE--COA LIGASE [ADP-FORMING]"/>
    <property type="match status" value="1"/>
</dbReference>
<dbReference type="GO" id="GO:0006099">
    <property type="term" value="P:tricarboxylic acid cycle"/>
    <property type="evidence" value="ECO:0007669"/>
    <property type="project" value="UniProtKB-KW"/>
</dbReference>
<evidence type="ECO:0000256" key="2">
    <source>
        <dbReference type="ARBA" id="ARBA00022598"/>
    </source>
</evidence>
<dbReference type="Gene3D" id="3.40.50.261">
    <property type="entry name" value="Succinyl-CoA synthetase domains"/>
    <property type="match status" value="2"/>
</dbReference>
<dbReference type="InterPro" id="IPR016102">
    <property type="entry name" value="Succinyl-CoA_synth-like"/>
</dbReference>
<comment type="caution">
    <text evidence="6">The sequence shown here is derived from an EMBL/GenBank/DDBJ whole genome shotgun (WGS) entry which is preliminary data.</text>
</comment>
<dbReference type="SUPFAM" id="SSF51735">
    <property type="entry name" value="NAD(P)-binding Rossmann-fold domains"/>
    <property type="match status" value="1"/>
</dbReference>
<gene>
    <name evidence="6" type="ORF">JCR33_12215</name>
</gene>
<dbReference type="SUPFAM" id="SSF56059">
    <property type="entry name" value="Glutathione synthetase ATP-binding domain-like"/>
    <property type="match status" value="1"/>
</dbReference>
<keyword evidence="7" id="KW-1185">Reference proteome</keyword>
<dbReference type="InterPro" id="IPR036291">
    <property type="entry name" value="NAD(P)-bd_dom_sf"/>
</dbReference>
<dbReference type="Pfam" id="PF13549">
    <property type="entry name" value="ATP-grasp_5"/>
    <property type="match status" value="1"/>
</dbReference>
<proteinExistence type="predicted"/>
<dbReference type="PANTHER" id="PTHR43334">
    <property type="entry name" value="ACETATE--COA LIGASE [ADP-FORMING]"/>
    <property type="match status" value="1"/>
</dbReference>
<keyword evidence="4" id="KW-0067">ATP-binding</keyword>
<dbReference type="GO" id="GO:0005524">
    <property type="term" value="F:ATP binding"/>
    <property type="evidence" value="ECO:0007669"/>
    <property type="project" value="UniProtKB-KW"/>
</dbReference>
<protein>
    <submittedName>
        <fullName evidence="6">Acetate--CoA ligase family protein</fullName>
    </submittedName>
</protein>
<dbReference type="Pfam" id="PF13380">
    <property type="entry name" value="CoA_binding_2"/>
    <property type="match status" value="1"/>
</dbReference>
<organism evidence="6 7">
    <name type="scientific">Acuticoccus mangrovi</name>
    <dbReference type="NCBI Taxonomy" id="2796142"/>
    <lineage>
        <taxon>Bacteria</taxon>
        <taxon>Pseudomonadati</taxon>
        <taxon>Pseudomonadota</taxon>
        <taxon>Alphaproteobacteria</taxon>
        <taxon>Hyphomicrobiales</taxon>
        <taxon>Amorphaceae</taxon>
        <taxon>Acuticoccus</taxon>
    </lineage>
</organism>
<keyword evidence="2 6" id="KW-0436">Ligase</keyword>
<evidence type="ECO:0000313" key="6">
    <source>
        <dbReference type="EMBL" id="MBJ3776461.1"/>
    </source>
</evidence>
<dbReference type="Gene3D" id="3.40.50.720">
    <property type="entry name" value="NAD(P)-binding Rossmann-like Domain"/>
    <property type="match status" value="1"/>
</dbReference>
<evidence type="ECO:0000259" key="5">
    <source>
        <dbReference type="SMART" id="SM00881"/>
    </source>
</evidence>
<keyword evidence="3" id="KW-0547">Nucleotide-binding</keyword>
<dbReference type="SUPFAM" id="SSF52210">
    <property type="entry name" value="Succinyl-CoA synthetase domains"/>
    <property type="match status" value="2"/>
</dbReference>